<dbReference type="AlphaFoldDB" id="A0A9D4S9P6"/>
<protein>
    <submittedName>
        <fullName evidence="2">Uncharacterized protein</fullName>
    </submittedName>
</protein>
<reference evidence="2" key="1">
    <citation type="journal article" date="2019" name="bioRxiv">
        <title>The Genome of the Zebra Mussel, Dreissena polymorpha: A Resource for Invasive Species Research.</title>
        <authorList>
            <person name="McCartney M.A."/>
            <person name="Auch B."/>
            <person name="Kono T."/>
            <person name="Mallez S."/>
            <person name="Zhang Y."/>
            <person name="Obille A."/>
            <person name="Becker A."/>
            <person name="Abrahante J.E."/>
            <person name="Garbe J."/>
            <person name="Badalamenti J.P."/>
            <person name="Herman A."/>
            <person name="Mangelson H."/>
            <person name="Liachko I."/>
            <person name="Sullivan S."/>
            <person name="Sone E.D."/>
            <person name="Koren S."/>
            <person name="Silverstein K.A.T."/>
            <person name="Beckman K.B."/>
            <person name="Gohl D.M."/>
        </authorList>
    </citation>
    <scope>NUCLEOTIDE SEQUENCE</scope>
    <source>
        <strain evidence="2">Duluth1</strain>
        <tissue evidence="2">Whole animal</tissue>
    </source>
</reference>
<accession>A0A9D4S9P6</accession>
<sequence length="169" mass="19364">MYGLINITEKKKEGTNASTSKQCLWNQPRSRKLSPKKASELIFKKQKFNDKNNNTIFPNVRTSSCADSPSISVEPVDILRFGNKLKQCNPHAGFLLTHEHTIDKFKQPSNRAKENLGLPEPPFMFRDCVDMSSENCQKVFDDYFEKLSVTSEEAEQIQMKTEKQSKSLN</sequence>
<gene>
    <name evidence="2" type="ORF">DPMN_019873</name>
</gene>
<proteinExistence type="predicted"/>
<dbReference type="EMBL" id="JAIWYP010000001">
    <property type="protein sequence ID" value="KAH3895708.1"/>
    <property type="molecule type" value="Genomic_DNA"/>
</dbReference>
<organism evidence="2 3">
    <name type="scientific">Dreissena polymorpha</name>
    <name type="common">Zebra mussel</name>
    <name type="synonym">Mytilus polymorpha</name>
    <dbReference type="NCBI Taxonomy" id="45954"/>
    <lineage>
        <taxon>Eukaryota</taxon>
        <taxon>Metazoa</taxon>
        <taxon>Spiralia</taxon>
        <taxon>Lophotrochozoa</taxon>
        <taxon>Mollusca</taxon>
        <taxon>Bivalvia</taxon>
        <taxon>Autobranchia</taxon>
        <taxon>Heteroconchia</taxon>
        <taxon>Euheterodonta</taxon>
        <taxon>Imparidentia</taxon>
        <taxon>Neoheterodontei</taxon>
        <taxon>Myida</taxon>
        <taxon>Dreissenoidea</taxon>
        <taxon>Dreissenidae</taxon>
        <taxon>Dreissena</taxon>
    </lineage>
</organism>
<evidence type="ECO:0000313" key="3">
    <source>
        <dbReference type="Proteomes" id="UP000828390"/>
    </source>
</evidence>
<name>A0A9D4S9P6_DREPO</name>
<comment type="caution">
    <text evidence="2">The sequence shown here is derived from an EMBL/GenBank/DDBJ whole genome shotgun (WGS) entry which is preliminary data.</text>
</comment>
<evidence type="ECO:0000313" key="2">
    <source>
        <dbReference type="EMBL" id="KAH3895708.1"/>
    </source>
</evidence>
<evidence type="ECO:0000256" key="1">
    <source>
        <dbReference type="SAM" id="MobiDB-lite"/>
    </source>
</evidence>
<reference evidence="2" key="2">
    <citation type="submission" date="2020-11" db="EMBL/GenBank/DDBJ databases">
        <authorList>
            <person name="McCartney M.A."/>
            <person name="Auch B."/>
            <person name="Kono T."/>
            <person name="Mallez S."/>
            <person name="Becker A."/>
            <person name="Gohl D.M."/>
            <person name="Silverstein K.A.T."/>
            <person name="Koren S."/>
            <person name="Bechman K.B."/>
            <person name="Herman A."/>
            <person name="Abrahante J.E."/>
            <person name="Garbe J."/>
        </authorList>
    </citation>
    <scope>NUCLEOTIDE SEQUENCE</scope>
    <source>
        <strain evidence="2">Duluth1</strain>
        <tissue evidence="2">Whole animal</tissue>
    </source>
</reference>
<feature type="region of interest" description="Disordered" evidence="1">
    <location>
        <begin position="1"/>
        <end position="20"/>
    </location>
</feature>
<keyword evidence="3" id="KW-1185">Reference proteome</keyword>
<dbReference type="Proteomes" id="UP000828390">
    <property type="component" value="Unassembled WGS sequence"/>
</dbReference>